<dbReference type="InterPro" id="IPR019587">
    <property type="entry name" value="Polyketide_cyclase/dehydratase"/>
</dbReference>
<evidence type="ECO:0000313" key="1">
    <source>
        <dbReference type="EMBL" id="QBA23801.1"/>
    </source>
</evidence>
<dbReference type="AlphaFoldDB" id="A0A411DTQ1"/>
<dbReference type="InterPro" id="IPR023393">
    <property type="entry name" value="START-like_dom_sf"/>
</dbReference>
<dbReference type="Gene3D" id="3.30.530.20">
    <property type="match status" value="1"/>
</dbReference>
<reference evidence="1" key="1">
    <citation type="submission" date="2019-01" db="EMBL/GenBank/DDBJ databases">
        <title>Whole Genome Sequencing for Putative Detection of Antimicrobial Resistance and Potential Virulence Factors in Chryseobacterium indologenes isolated from Nile Tilapia in Tanzania.</title>
        <authorList>
            <person name="Mwega E."/>
            <person name="Mutoloki S."/>
            <person name="Mugimba K."/>
            <person name="Colquhoun D."/>
            <person name="Mdegela R."/>
            <person name="Evensen O."/>
            <person name="Wasteson Y."/>
        </authorList>
    </citation>
    <scope>NUCLEOTIDE SEQUENCE [LARGE SCALE GENOMIC DNA]</scope>
    <source>
        <strain evidence="1">StR 01</strain>
    </source>
</reference>
<accession>A0A411DTQ1</accession>
<dbReference type="CDD" id="cd07818">
    <property type="entry name" value="SRPBCC_1"/>
    <property type="match status" value="1"/>
</dbReference>
<dbReference type="Pfam" id="PF10604">
    <property type="entry name" value="Polyketide_cyc2"/>
    <property type="match status" value="1"/>
</dbReference>
<gene>
    <name evidence="1" type="ORF">EU348_02945</name>
</gene>
<sequence length="187" mass="21147">MKTFKRIFLLLATLLIILLIWAAFIPGDCQYEKSISINAPVEKVWQNTNTLKAMDQWSPWNDLDPGMKKEWTGTTGQHGEKVCWDSKNKQAGKGCQELEKVDEAGKRIDTAIKFLTPYESEVNAYVTVVPEGNGSKATWGFTSEIPYPFTLMKLFMNMENAIGKDYQKGLSRLKALSENLNKKTNST</sequence>
<proteinExistence type="predicted"/>
<dbReference type="EMBL" id="CP035532">
    <property type="protein sequence ID" value="QBA23801.1"/>
    <property type="molecule type" value="Genomic_DNA"/>
</dbReference>
<dbReference type="SUPFAM" id="SSF55961">
    <property type="entry name" value="Bet v1-like"/>
    <property type="match status" value="1"/>
</dbReference>
<organism evidence="1">
    <name type="scientific">Chryseobacterium indologenes</name>
    <name type="common">Flavobacterium indologenes</name>
    <dbReference type="NCBI Taxonomy" id="253"/>
    <lineage>
        <taxon>Bacteria</taxon>
        <taxon>Pseudomonadati</taxon>
        <taxon>Bacteroidota</taxon>
        <taxon>Flavobacteriia</taxon>
        <taxon>Flavobacteriales</taxon>
        <taxon>Weeksellaceae</taxon>
        <taxon>Chryseobacterium group</taxon>
        <taxon>Chryseobacterium</taxon>
    </lineage>
</organism>
<protein>
    <submittedName>
        <fullName evidence="1">Polyketide cyclase</fullName>
    </submittedName>
</protein>
<name>A0A411DTQ1_CHRID</name>